<dbReference type="RefSeq" id="WP_106533354.1">
    <property type="nucleotide sequence ID" value="NZ_PYAT01000006.1"/>
</dbReference>
<dbReference type="GO" id="GO:0046872">
    <property type="term" value="F:metal ion binding"/>
    <property type="evidence" value="ECO:0007669"/>
    <property type="project" value="UniProtKB-KW"/>
</dbReference>
<sequence>MYRTLEDFLTHWKQEAAMTEQVFDMLTDESLNQQITSENRTLGRLGWHLTTTIGEMMSHTGLEFEATPEDLPVPNSAKEIADAYRMSSKAMVQALQEQWTDDTLQEERNMYGENWTITQVLTTLVMHQTHHRAQMTVLMRQAGLKVPGLYGPAMEDWAAMGAPVPKV</sequence>
<feature type="binding site" evidence="3">
    <location>
        <position position="48"/>
    </location>
    <ligand>
        <name>a divalent metal cation</name>
        <dbReference type="ChEBI" id="CHEBI:60240"/>
    </ligand>
</feature>
<comment type="caution">
    <text evidence="4">The sequence shown here is derived from an EMBL/GenBank/DDBJ whole genome shotgun (WGS) entry which is preliminary data.</text>
</comment>
<name>A0A2P8H1D9_9BACL</name>
<evidence type="ECO:0000256" key="3">
    <source>
        <dbReference type="PIRSR" id="PIRSR607837-1"/>
    </source>
</evidence>
<evidence type="ECO:0000256" key="2">
    <source>
        <dbReference type="ARBA" id="ARBA00022723"/>
    </source>
</evidence>
<feature type="binding site" evidence="3">
    <location>
        <position position="131"/>
    </location>
    <ligand>
        <name>a divalent metal cation</name>
        <dbReference type="ChEBI" id="CHEBI:60240"/>
    </ligand>
</feature>
<evidence type="ECO:0000313" key="4">
    <source>
        <dbReference type="EMBL" id="PSL40026.1"/>
    </source>
</evidence>
<evidence type="ECO:0000256" key="1">
    <source>
        <dbReference type="ARBA" id="ARBA00008635"/>
    </source>
</evidence>
<gene>
    <name evidence="4" type="ORF">B0H99_10638</name>
</gene>
<dbReference type="OrthoDB" id="119432at2"/>
<keyword evidence="5" id="KW-1185">Reference proteome</keyword>
<dbReference type="AlphaFoldDB" id="A0A2P8H1D9"/>
<dbReference type="InterPro" id="IPR007837">
    <property type="entry name" value="DinB"/>
</dbReference>
<keyword evidence="2 3" id="KW-0479">Metal-binding</keyword>
<proteinExistence type="inferred from homology"/>
<dbReference type="Pfam" id="PF05163">
    <property type="entry name" value="DinB"/>
    <property type="match status" value="1"/>
</dbReference>
<evidence type="ECO:0000313" key="5">
    <source>
        <dbReference type="Proteomes" id="UP000242682"/>
    </source>
</evidence>
<dbReference type="InterPro" id="IPR034660">
    <property type="entry name" value="DinB/YfiT-like"/>
</dbReference>
<dbReference type="Proteomes" id="UP000242682">
    <property type="component" value="Unassembled WGS sequence"/>
</dbReference>
<dbReference type="Gene3D" id="1.20.120.450">
    <property type="entry name" value="dinb family like domain"/>
    <property type="match status" value="1"/>
</dbReference>
<reference evidence="4 5" key="1">
    <citation type="submission" date="2018-03" db="EMBL/GenBank/DDBJ databases">
        <title>Genomic Encyclopedia of Type Strains, Phase III (KMG-III): the genomes of soil and plant-associated and newly described type strains.</title>
        <authorList>
            <person name="Whitman W."/>
        </authorList>
    </citation>
    <scope>NUCLEOTIDE SEQUENCE [LARGE SCALE GENOMIC DNA]</scope>
    <source>
        <strain evidence="4 5">CGMCC 1.12259</strain>
    </source>
</reference>
<feature type="binding site" evidence="3">
    <location>
        <position position="127"/>
    </location>
    <ligand>
        <name>a divalent metal cation</name>
        <dbReference type="ChEBI" id="CHEBI:60240"/>
    </ligand>
</feature>
<comment type="similarity">
    <text evidence="1">Belongs to the DinB family.</text>
</comment>
<dbReference type="SUPFAM" id="SSF109854">
    <property type="entry name" value="DinB/YfiT-like putative metalloenzymes"/>
    <property type="match status" value="1"/>
</dbReference>
<organism evidence="4 5">
    <name type="scientific">Planomicrobium soli</name>
    <dbReference type="NCBI Taxonomy" id="1176648"/>
    <lineage>
        <taxon>Bacteria</taxon>
        <taxon>Bacillati</taxon>
        <taxon>Bacillota</taxon>
        <taxon>Bacilli</taxon>
        <taxon>Bacillales</taxon>
        <taxon>Caryophanaceae</taxon>
        <taxon>Planomicrobium</taxon>
    </lineage>
</organism>
<dbReference type="EMBL" id="PYAT01000006">
    <property type="protein sequence ID" value="PSL40026.1"/>
    <property type="molecule type" value="Genomic_DNA"/>
</dbReference>
<accession>A0A2P8H1D9</accession>
<protein>
    <submittedName>
        <fullName evidence="4">Putative damage-inducible protein DinB</fullName>
    </submittedName>
</protein>